<sequence>MPMLVQLRVAQDGFLVLLPNKLLGIFRIESRPRLVDHRERKRLSEPGQVSAQEAAKLPQLAVYAPAKKEKSPFKTALFRLPKLEIQGENTEPIELDKKRVTKVTMQKGKIEKIENNWIDKRIAELQALELETIRLENTSIKNCPRRRNPNGRH</sequence>
<dbReference type="AlphaFoldDB" id="A0ABD2Q2A5"/>
<dbReference type="Proteomes" id="UP001626550">
    <property type="component" value="Unassembled WGS sequence"/>
</dbReference>
<reference evidence="1 2" key="1">
    <citation type="submission" date="2024-11" db="EMBL/GenBank/DDBJ databases">
        <title>Adaptive evolution of stress response genes in parasites aligns with host niche diversity.</title>
        <authorList>
            <person name="Hahn C."/>
            <person name="Resl P."/>
        </authorList>
    </citation>
    <scope>NUCLEOTIDE SEQUENCE [LARGE SCALE GENOMIC DNA]</scope>
    <source>
        <strain evidence="1">EGGRZ-B1_66</strain>
        <tissue evidence="1">Body</tissue>
    </source>
</reference>
<keyword evidence="2" id="KW-1185">Reference proteome</keyword>
<evidence type="ECO:0000313" key="1">
    <source>
        <dbReference type="EMBL" id="KAL3313756.1"/>
    </source>
</evidence>
<proteinExistence type="predicted"/>
<evidence type="ECO:0000313" key="2">
    <source>
        <dbReference type="Proteomes" id="UP001626550"/>
    </source>
</evidence>
<gene>
    <name evidence="1" type="ORF">Ciccas_007637</name>
</gene>
<name>A0ABD2Q2A5_9PLAT</name>
<protein>
    <submittedName>
        <fullName evidence="1">Uncharacterized protein</fullName>
    </submittedName>
</protein>
<dbReference type="EMBL" id="JBJKFK010001201">
    <property type="protein sequence ID" value="KAL3313756.1"/>
    <property type="molecule type" value="Genomic_DNA"/>
</dbReference>
<organism evidence="1 2">
    <name type="scientific">Cichlidogyrus casuarinus</name>
    <dbReference type="NCBI Taxonomy" id="1844966"/>
    <lineage>
        <taxon>Eukaryota</taxon>
        <taxon>Metazoa</taxon>
        <taxon>Spiralia</taxon>
        <taxon>Lophotrochozoa</taxon>
        <taxon>Platyhelminthes</taxon>
        <taxon>Monogenea</taxon>
        <taxon>Monopisthocotylea</taxon>
        <taxon>Dactylogyridea</taxon>
        <taxon>Ancyrocephalidae</taxon>
        <taxon>Cichlidogyrus</taxon>
    </lineage>
</organism>
<comment type="caution">
    <text evidence="1">The sequence shown here is derived from an EMBL/GenBank/DDBJ whole genome shotgun (WGS) entry which is preliminary data.</text>
</comment>
<accession>A0ABD2Q2A5</accession>